<sequence>MIAREDGDIPQVVYYQSGVGTGTWGVFDVGISGSFGIGLSENVASAYHYLSTNFHPGTHDGQFANDEIFLFGFSRGAYTARVLSGLVTEMGLLKPQHLHEFPRAFEIYKRLGSKAAKKVDKGKLFDRWVDYFVGSLPTADREFWHELRNKTYDVKVKVVGVWDTVGALGIPDSWLSTIFPGLSKPYQFHSTGLNTKIENAFQALALDEHRGAFPPTLWFLPKHLLRRPDCPNLKQCWFPGYHESIGGGGVKMQSLLAQWFPHIMNRIMPDTSQMHEVTLAWMCDQVNGLLKFDDHVVQDILLKHGKTRPDWAACKETDMVQWLRFFKLSSFGGSRTRTPGRYFEHQTNETMHPSVHFRTSEVKRLHYTGRPLRERFVWAYFAWLPQFHFNFATPLWLLGEAFRLLGVALFFLGAPIRAFAPSVWEFASDLWDLGGDVVHMAAASIAHLGRLGQRFPFAFCYLDEPLWRWQKRSTDPDKPDGASWVRRNVPCSVFFQNGQEQVHIQEWVIRESASHKTNFEKEMLPEHLWNKLDARNRQSIRHAEAAPDYRMQFWTRTDWEHRHDQPRLAHGPVRQQVGIPHPIHALHDTIHHAFGDARSVHETAHRIEDRVADDLRSLPHKIQDALDSKTHLMHDGLRGAVGAVHGAADRAHEGIEGFRGHAHDKLNELQDDNGHVHLGRKSKKLGDSRGTNGASEKKQRSKPRTREREVRSHIMIRTNENKRRAGVEVVGRNHQHAIANLAARIQQQAIRDVGTGRIDPFDTLPVKETPVYLFFHMPIQIPYSDDELVLESRTVSPPAWAKSFWRLANDEPANFLAILYYTAVVYGSLPGIEMCAEHLLWAQRALEMIRDWIASGSPISDSIACAVASLATSASIQGQYEASDKHYVGLLAIVHARGGISTFEPFIRRGLIWCEFYYRIRHMTIPVLHQELSPESLQQCRASFPPALQHEALRRHRLGQRRLPCIGADLDLILLHLHHLSIIQDPKWGTHADRAAMRNLLYDCEYKLLVILAAPSKADDEDDASTAMSAAQRVRSAVAQAAQMFLLAALREMPLRRALYDLLAERLTATICVPDAVDQWMRVAHLHGLVWVLFVGWVLSARGIGCRSRKWFQERLTQTMWQLDLRSCEDLDAVLAQFPSTDAPLSAIGNTPAVRLRHVAPPSTHAAVYVKLESLNPTGSYKDRMALPLIESAERRGALKPGMTVVEATGGSTGSSLAFVCAAKGYRFQPSSSSDAFAPEKLRTIAAYGGVLDDFASPGGITKDLFPRMIEHVKGLSTDEKETYFWTDQFHNADAFVGYGAMAEELVTQFPGGIDAFCSTVGTAGMAMGVARVLKAKWGQRVRVVVCEPDGSPAITEGRGGSHGVEGVGVGSVPPLLDAALYDEARAISEQEGREMARRLAREEALLVGTSSGLNVVAAVELARELGPGKTVVTVVCDTGLKYLNGDLFSGA</sequence>
<evidence type="ECO:0000256" key="1">
    <source>
        <dbReference type="SAM" id="MobiDB-lite"/>
    </source>
</evidence>
<organism evidence="4 5">
    <name type="scientific">Diplodia seriata</name>
    <dbReference type="NCBI Taxonomy" id="420778"/>
    <lineage>
        <taxon>Eukaryota</taxon>
        <taxon>Fungi</taxon>
        <taxon>Dikarya</taxon>
        <taxon>Ascomycota</taxon>
        <taxon>Pezizomycotina</taxon>
        <taxon>Dothideomycetes</taxon>
        <taxon>Dothideomycetes incertae sedis</taxon>
        <taxon>Botryosphaeriales</taxon>
        <taxon>Botryosphaeriaceae</taxon>
        <taxon>Diplodia</taxon>
    </lineage>
</organism>
<feature type="region of interest" description="Disordered" evidence="1">
    <location>
        <begin position="672"/>
        <end position="710"/>
    </location>
</feature>
<accession>A0A0G2FQJ8</accession>
<dbReference type="Pfam" id="PF09994">
    <property type="entry name" value="T6SS_Tle1-like_cat"/>
    <property type="match status" value="1"/>
</dbReference>
<dbReference type="EMBL" id="LAQI01000240">
    <property type="protein sequence ID" value="KKY14223.1"/>
    <property type="molecule type" value="Genomic_DNA"/>
</dbReference>
<dbReference type="InterPro" id="IPR050214">
    <property type="entry name" value="Cys_Synth/Cystath_Beta-Synth"/>
</dbReference>
<dbReference type="InterPro" id="IPR001926">
    <property type="entry name" value="TrpB-like_PALP"/>
</dbReference>
<feature type="domain" description="T6SS Phospholipase effector Tle1-like catalytic" evidence="3">
    <location>
        <begin position="2"/>
        <end position="285"/>
    </location>
</feature>
<feature type="domain" description="Tryptophan synthase beta chain-like PALP" evidence="2">
    <location>
        <begin position="1147"/>
        <end position="1438"/>
    </location>
</feature>
<dbReference type="Proteomes" id="UP000034182">
    <property type="component" value="Unassembled WGS sequence"/>
</dbReference>
<evidence type="ECO:0000313" key="4">
    <source>
        <dbReference type="EMBL" id="KKY14223.1"/>
    </source>
</evidence>
<proteinExistence type="predicted"/>
<protein>
    <submittedName>
        <fullName evidence="4">Putative cysteine synthase a</fullName>
    </submittedName>
</protein>
<name>A0A0G2FQJ8_9PEZI</name>
<reference evidence="4 5" key="2">
    <citation type="submission" date="2015-05" db="EMBL/GenBank/DDBJ databases">
        <title>Distinctive expansion of gene families associated with plant cell wall degradation and secondary metabolism in the genomes of grapevine trunk pathogens.</title>
        <authorList>
            <person name="Lawrence D.P."/>
            <person name="Travadon R."/>
            <person name="Rolshausen P.E."/>
            <person name="Baumgartner K."/>
        </authorList>
    </citation>
    <scope>NUCLEOTIDE SEQUENCE [LARGE SCALE GENOMIC DNA]</scope>
    <source>
        <strain evidence="4">DS831</strain>
    </source>
</reference>
<dbReference type="SUPFAM" id="SSF53686">
    <property type="entry name" value="Tryptophan synthase beta subunit-like PLP-dependent enzymes"/>
    <property type="match status" value="1"/>
</dbReference>
<gene>
    <name evidence="4" type="ORF">UCDDS831_g08338</name>
</gene>
<dbReference type="Gene3D" id="3.40.50.1100">
    <property type="match status" value="2"/>
</dbReference>
<dbReference type="CDD" id="cd01561">
    <property type="entry name" value="CBS_like"/>
    <property type="match status" value="1"/>
</dbReference>
<dbReference type="PANTHER" id="PTHR10314">
    <property type="entry name" value="CYSTATHIONINE BETA-SYNTHASE"/>
    <property type="match status" value="1"/>
</dbReference>
<dbReference type="InterPro" id="IPR018712">
    <property type="entry name" value="Tle1-like_cat"/>
</dbReference>
<evidence type="ECO:0000313" key="5">
    <source>
        <dbReference type="Proteomes" id="UP000034182"/>
    </source>
</evidence>
<evidence type="ECO:0000259" key="3">
    <source>
        <dbReference type="Pfam" id="PF09994"/>
    </source>
</evidence>
<dbReference type="Pfam" id="PF00291">
    <property type="entry name" value="PALP"/>
    <property type="match status" value="1"/>
</dbReference>
<comment type="caution">
    <text evidence="4">The sequence shown here is derived from an EMBL/GenBank/DDBJ whole genome shotgun (WGS) entry which is preliminary data.</text>
</comment>
<reference evidence="4 5" key="1">
    <citation type="submission" date="2015-03" db="EMBL/GenBank/DDBJ databases">
        <authorList>
            <person name="Morales-Cruz A."/>
            <person name="Amrine K.C."/>
            <person name="Cantu D."/>
        </authorList>
    </citation>
    <scope>NUCLEOTIDE SEQUENCE [LARGE SCALE GENOMIC DNA]</scope>
    <source>
        <strain evidence="4">DS831</strain>
    </source>
</reference>
<dbReference type="InterPro" id="IPR036052">
    <property type="entry name" value="TrpB-like_PALP_sf"/>
</dbReference>
<evidence type="ECO:0000259" key="2">
    <source>
        <dbReference type="Pfam" id="PF00291"/>
    </source>
</evidence>